<reference evidence="11" key="1">
    <citation type="journal article" date="2019" name="Int. J. Syst. Evol. Microbiol.">
        <title>The Global Catalogue of Microorganisms (GCM) 10K type strain sequencing project: providing services to taxonomists for standard genome sequencing and annotation.</title>
        <authorList>
            <consortium name="The Broad Institute Genomics Platform"/>
            <consortium name="The Broad Institute Genome Sequencing Center for Infectious Disease"/>
            <person name="Wu L."/>
            <person name="Ma J."/>
        </authorList>
    </citation>
    <scope>NUCLEOTIDE SEQUENCE [LARGE SCALE GENOMIC DNA]</scope>
    <source>
        <strain evidence="11">JCM 3369</strain>
    </source>
</reference>
<dbReference type="RefSeq" id="WP_160823276.1">
    <property type="nucleotide sequence ID" value="NZ_JBHSXS010000023.1"/>
</dbReference>
<keyword evidence="4 8" id="KW-0812">Transmembrane</keyword>
<evidence type="ECO:0000256" key="7">
    <source>
        <dbReference type="SAM" id="MobiDB-lite"/>
    </source>
</evidence>
<feature type="region of interest" description="Disordered" evidence="7">
    <location>
        <begin position="534"/>
        <end position="555"/>
    </location>
</feature>
<feature type="transmembrane region" description="Helical" evidence="8">
    <location>
        <begin position="45"/>
        <end position="69"/>
    </location>
</feature>
<evidence type="ECO:0000256" key="8">
    <source>
        <dbReference type="SAM" id="Phobius"/>
    </source>
</evidence>
<dbReference type="EMBL" id="JBHSXS010000023">
    <property type="protein sequence ID" value="MFC6884003.1"/>
    <property type="molecule type" value="Genomic_DNA"/>
</dbReference>
<dbReference type="InterPro" id="IPR020846">
    <property type="entry name" value="MFS_dom"/>
</dbReference>
<gene>
    <name evidence="10" type="ORF">ACFQKB_29885</name>
</gene>
<feature type="transmembrane region" description="Helical" evidence="8">
    <location>
        <begin position="302"/>
        <end position="327"/>
    </location>
</feature>
<feature type="transmembrane region" description="Helical" evidence="8">
    <location>
        <begin position="113"/>
        <end position="132"/>
    </location>
</feature>
<sequence>MRDKSNESDGPGAPGAGGPGAGSGAPGEATGAAGAAGARAGRREWLGLAVLVLPTLLVALDVNVLFLALPELSADLGTSGVQQLWITDVYGFMVAGLVITMGTLGDRIGRRRLLLAGGAAFAAASAAAAYATSPAMLIGARTLLGVAGATLMPSTLALITNMFRDARQRGSAIAVWATCQFAGAALGPVVGGVLLERFWWGSVFLMAVPVMAVLLVAGPLLLPEFRTPGAGRIDPVSVALSLLAVLPAVYGVKDLAAAGDGPRAVPVAAIAAGAVFAVLFARRQLRLDEPLLDLRLLVRRPVAMVLAALTLAGVAMAGTGLMVTQYLQSVLGYSPMESALWFAPMGLGVAAGTMLTPAVTRRIPPRAAIAGGLAVSAAGAALVAGAGAGAASGGPWATVAGIAVLAFGTGPLFAHGTHLVVGSVPPERAGSAASTSETANYLGGTLGMALLGTVGAAVYRHHMDGAVLPAGVGEHAEETIAAAAAAARGLPSADAADLLRNAHDAFTGGLTVVAVACAAVFAVLALGAARLLPRDERAAEEEKPADSAREPSPAA</sequence>
<dbReference type="InterPro" id="IPR011701">
    <property type="entry name" value="MFS"/>
</dbReference>
<feature type="transmembrane region" description="Helical" evidence="8">
    <location>
        <begin position="138"/>
        <end position="159"/>
    </location>
</feature>
<evidence type="ECO:0000256" key="6">
    <source>
        <dbReference type="ARBA" id="ARBA00023136"/>
    </source>
</evidence>
<comment type="caution">
    <text evidence="10">The sequence shown here is derived from an EMBL/GenBank/DDBJ whole genome shotgun (WGS) entry which is preliminary data.</text>
</comment>
<protein>
    <submittedName>
        <fullName evidence="10">MFS transporter</fullName>
    </submittedName>
</protein>
<comment type="subcellular location">
    <subcellularLocation>
        <location evidence="1">Cell membrane</location>
        <topology evidence="1">Multi-pass membrane protein</topology>
    </subcellularLocation>
</comment>
<feature type="transmembrane region" description="Helical" evidence="8">
    <location>
        <begin position="339"/>
        <end position="360"/>
    </location>
</feature>
<keyword evidence="6 8" id="KW-0472">Membrane</keyword>
<feature type="transmembrane region" description="Helical" evidence="8">
    <location>
        <begin position="233"/>
        <end position="252"/>
    </location>
</feature>
<accession>A0ABW2CTT6</accession>
<feature type="transmembrane region" description="Helical" evidence="8">
    <location>
        <begin position="396"/>
        <end position="421"/>
    </location>
</feature>
<evidence type="ECO:0000256" key="4">
    <source>
        <dbReference type="ARBA" id="ARBA00022692"/>
    </source>
</evidence>
<feature type="transmembrane region" description="Helical" evidence="8">
    <location>
        <begin position="171"/>
        <end position="193"/>
    </location>
</feature>
<feature type="region of interest" description="Disordered" evidence="7">
    <location>
        <begin position="1"/>
        <end position="32"/>
    </location>
</feature>
<dbReference type="SUPFAM" id="SSF103473">
    <property type="entry name" value="MFS general substrate transporter"/>
    <property type="match status" value="1"/>
</dbReference>
<feature type="transmembrane region" description="Helical" evidence="8">
    <location>
        <begin position="505"/>
        <end position="527"/>
    </location>
</feature>
<organism evidence="10 11">
    <name type="scientific">Actinomadura yumaensis</name>
    <dbReference type="NCBI Taxonomy" id="111807"/>
    <lineage>
        <taxon>Bacteria</taxon>
        <taxon>Bacillati</taxon>
        <taxon>Actinomycetota</taxon>
        <taxon>Actinomycetes</taxon>
        <taxon>Streptosporangiales</taxon>
        <taxon>Thermomonosporaceae</taxon>
        <taxon>Actinomadura</taxon>
    </lineage>
</organism>
<feature type="transmembrane region" description="Helical" evidence="8">
    <location>
        <begin position="367"/>
        <end position="390"/>
    </location>
</feature>
<keyword evidence="5 8" id="KW-1133">Transmembrane helix</keyword>
<feature type="compositionally biased region" description="Basic and acidic residues" evidence="7">
    <location>
        <begin position="534"/>
        <end position="549"/>
    </location>
</feature>
<evidence type="ECO:0000259" key="9">
    <source>
        <dbReference type="PROSITE" id="PS50850"/>
    </source>
</evidence>
<dbReference type="PROSITE" id="PS50850">
    <property type="entry name" value="MFS"/>
    <property type="match status" value="1"/>
</dbReference>
<dbReference type="PANTHER" id="PTHR42718">
    <property type="entry name" value="MAJOR FACILITATOR SUPERFAMILY MULTIDRUG TRANSPORTER MFSC"/>
    <property type="match status" value="1"/>
</dbReference>
<evidence type="ECO:0000256" key="2">
    <source>
        <dbReference type="ARBA" id="ARBA00022448"/>
    </source>
</evidence>
<feature type="transmembrane region" description="Helical" evidence="8">
    <location>
        <begin position="441"/>
        <end position="459"/>
    </location>
</feature>
<feature type="transmembrane region" description="Helical" evidence="8">
    <location>
        <begin position="199"/>
        <end position="221"/>
    </location>
</feature>
<dbReference type="PANTHER" id="PTHR42718:SF47">
    <property type="entry name" value="METHYL VIOLOGEN RESISTANCE PROTEIN SMVA"/>
    <property type="match status" value="1"/>
</dbReference>
<evidence type="ECO:0000313" key="11">
    <source>
        <dbReference type="Proteomes" id="UP001596380"/>
    </source>
</evidence>
<dbReference type="Pfam" id="PF07690">
    <property type="entry name" value="MFS_1"/>
    <property type="match status" value="1"/>
</dbReference>
<keyword evidence="11" id="KW-1185">Reference proteome</keyword>
<keyword evidence="2" id="KW-0813">Transport</keyword>
<keyword evidence="3" id="KW-1003">Cell membrane</keyword>
<dbReference type="CDD" id="cd17321">
    <property type="entry name" value="MFS_MMR_MDR_like"/>
    <property type="match status" value="1"/>
</dbReference>
<name>A0ABW2CTT6_9ACTN</name>
<evidence type="ECO:0000256" key="3">
    <source>
        <dbReference type="ARBA" id="ARBA00022475"/>
    </source>
</evidence>
<evidence type="ECO:0000256" key="1">
    <source>
        <dbReference type="ARBA" id="ARBA00004651"/>
    </source>
</evidence>
<feature type="transmembrane region" description="Helical" evidence="8">
    <location>
        <begin position="264"/>
        <end position="281"/>
    </location>
</feature>
<feature type="compositionally biased region" description="Gly residues" evidence="7">
    <location>
        <begin position="12"/>
        <end position="25"/>
    </location>
</feature>
<dbReference type="Gene3D" id="1.20.1720.10">
    <property type="entry name" value="Multidrug resistance protein D"/>
    <property type="match status" value="2"/>
</dbReference>
<evidence type="ECO:0000313" key="10">
    <source>
        <dbReference type="EMBL" id="MFC6884003.1"/>
    </source>
</evidence>
<dbReference type="Proteomes" id="UP001596380">
    <property type="component" value="Unassembled WGS sequence"/>
</dbReference>
<dbReference type="InterPro" id="IPR036259">
    <property type="entry name" value="MFS_trans_sf"/>
</dbReference>
<proteinExistence type="predicted"/>
<evidence type="ECO:0000256" key="5">
    <source>
        <dbReference type="ARBA" id="ARBA00022989"/>
    </source>
</evidence>
<feature type="domain" description="Major facilitator superfamily (MFS) profile" evidence="9">
    <location>
        <begin position="47"/>
        <end position="536"/>
    </location>
</feature>
<feature type="transmembrane region" description="Helical" evidence="8">
    <location>
        <begin position="89"/>
        <end position="106"/>
    </location>
</feature>